<dbReference type="CDD" id="cd00082">
    <property type="entry name" value="HisKA"/>
    <property type="match status" value="1"/>
</dbReference>
<feature type="region of interest" description="Disordered" evidence="8">
    <location>
        <begin position="1098"/>
        <end position="1123"/>
    </location>
</feature>
<evidence type="ECO:0000313" key="13">
    <source>
        <dbReference type="EMBL" id="EGC85784.1"/>
    </source>
</evidence>
<dbReference type="InterPro" id="IPR036097">
    <property type="entry name" value="HisK_dim/P_sf"/>
</dbReference>
<dbReference type="Gene3D" id="3.40.50.2300">
    <property type="match status" value="1"/>
</dbReference>
<dbReference type="SMART" id="SM00342">
    <property type="entry name" value="HTH_ARAC"/>
    <property type="match status" value="1"/>
</dbReference>
<keyword evidence="13" id="KW-0418">Kinase</keyword>
<evidence type="ECO:0000256" key="7">
    <source>
        <dbReference type="PROSITE-ProRule" id="PRU00169"/>
    </source>
</evidence>
<evidence type="ECO:0000259" key="12">
    <source>
        <dbReference type="PROSITE" id="PS50110"/>
    </source>
</evidence>
<dbReference type="InterPro" id="IPR005467">
    <property type="entry name" value="His_kinase_dom"/>
</dbReference>
<evidence type="ECO:0000259" key="10">
    <source>
        <dbReference type="PROSITE" id="PS01124"/>
    </source>
</evidence>
<dbReference type="GO" id="GO:0003700">
    <property type="term" value="F:DNA-binding transcription factor activity"/>
    <property type="evidence" value="ECO:0007669"/>
    <property type="project" value="InterPro"/>
</dbReference>
<dbReference type="Pfam" id="PF00072">
    <property type="entry name" value="Response_reg"/>
    <property type="match status" value="1"/>
</dbReference>
<dbReference type="CDD" id="cd17574">
    <property type="entry name" value="REC_OmpR"/>
    <property type="match status" value="1"/>
</dbReference>
<keyword evidence="5" id="KW-0238">DNA-binding</keyword>
<dbReference type="SUPFAM" id="SSF101898">
    <property type="entry name" value="NHL repeat"/>
    <property type="match status" value="1"/>
</dbReference>
<dbReference type="InterPro" id="IPR011006">
    <property type="entry name" value="CheY-like_superfamily"/>
</dbReference>
<dbReference type="PRINTS" id="PR00344">
    <property type="entry name" value="BCTRLSENSOR"/>
</dbReference>
<dbReference type="InterPro" id="IPR015943">
    <property type="entry name" value="WD40/YVTN_repeat-like_dom_sf"/>
</dbReference>
<keyword evidence="4" id="KW-0805">Transcription regulation</keyword>
<dbReference type="InterPro" id="IPR013783">
    <property type="entry name" value="Ig-like_fold"/>
</dbReference>
<feature type="domain" description="HTH araC/xylS-type" evidence="10">
    <location>
        <begin position="1271"/>
        <end position="1370"/>
    </location>
</feature>
<evidence type="ECO:0000256" key="3">
    <source>
        <dbReference type="ARBA" id="ARBA00022553"/>
    </source>
</evidence>
<evidence type="ECO:0000256" key="9">
    <source>
        <dbReference type="SAM" id="Phobius"/>
    </source>
</evidence>
<dbReference type="GO" id="GO:0043565">
    <property type="term" value="F:sequence-specific DNA binding"/>
    <property type="evidence" value="ECO:0007669"/>
    <property type="project" value="InterPro"/>
</dbReference>
<dbReference type="InterPro" id="IPR003661">
    <property type="entry name" value="HisK_dim/P_dom"/>
</dbReference>
<dbReference type="InterPro" id="IPR001789">
    <property type="entry name" value="Sig_transdc_resp-reg_receiver"/>
</dbReference>
<dbReference type="InterPro" id="IPR011123">
    <property type="entry name" value="Y_Y_Y"/>
</dbReference>
<sequence length="1372" mass="156507">MSFMFLLGSSLSAEAQNSLSFHHLTRADGLLHDNATCVVQDSLGYIWIGTHRGINRFDGYTIDSYKYTVKQRNIVPVNRVYSMQVIGRFLWLATEGGLACFDIHTKKYTAYHVADKVRTDFFKHIKSIRRSTLKDHLWLIADKQIRLIHIRQETAASGKRQPTVSSVRIGDSRGFLCTETNPKVAENGKGIVWFSGNRTVSIYRYKARKGIVYTGTVDRNDLSGLRDMVFQGGYLWAIYYDRIVRYKAYRNGVLHKEAERTFKTHGGLIALRLSTHHVWLAASDQLIRISRHDLKDVHIFTHSSSLPNTVVNDINSIYIDRNDNIWLSGWMSGVAYTYTHQELFHTLKYSPKQYSATTGSAEFISALCYDSSDGYVYIGRKFGGISRLDTKTKQVEWDYCVQPQLQNSITCLQTDRQHIYAGIGNNIVVIAKDTKKVTQILPTSNRGYIFWLCFDRFGRLWAATYAGLECMEKTDGKWTVKMTFTTKSPLPRRLSTNYLHNICYDREANELIITSTAGLNRVILDSRGNVQNIVNYVSDNSPGSLSNNFTWAISKGAKGVYWVGTMGSGLNKVTFLDSPDGKYTYRSEHFGIREGAESEDMEAIQVDRYGRIWCSGFNLSCFDEQTKRFKTFNVSDGLQGPTFATSSSACDAQGTLYFGGSNGMNYFLPASENSMPASMHVYFTHLVVNGTVLNTDIEYTRNVTLPYPETNFTVAFTTLDYNSVRHTRFRYKMEGYDEWHEIQAGEKPSITYQNLPYGSHTLVVEAGDWADWSGEVYTLQVYVTPPLWRTWWAYVIYVLTAGFLIYTGTRYFIKWTQMKNFIAMRKQKERHREEMMQMKTRFFMDISHEFRTPLTLISHAVHELKEEDRPGQNRYVDAILRNSRLLSNMINELLDLHRADMKSLRLHATKTNITEYMSAFCSEFSLWAESVGVNLQLTVHTPNLQVWIDQEQISKILRNIVSNSLRYTPKEGSIDISIEEGEHNSILPLHKDFYEYTAAMEKGKQIIIRIADTGTGIPRKELPKVFDRLHQVESNSQQNIGTGIGLALVKSLVTRHHGGIVISSSLGLGTETILFLPLSTHYLKDEEKEKSTDFSLREMFDSSSTGCQPADDGTMEEETQDGSKPSLLLVEDNGEVLMMMQEYFKKEYNTILAKDGREALAKCKAANPDLIISDVMMPNMDGMELCAKLKNAIATCHIPIILLTAVTQEEKQIEGLELGADAYIPKPYNPRVLKVMVRNLIVKSRLIRTSMQLNENIREKIEDEKDRQFFDRFNQIIQANLADNDFSIQQVISELGTNRTSLYNFIKTSTGMSLGKYIMKLRLDKAARLLISSDMSVSEASLEVGIDSLSYFTRSFKQQFGVTPTEFMRTKR</sequence>
<dbReference type="Gene3D" id="2.130.10.10">
    <property type="entry name" value="YVTN repeat-like/Quinoprotein amine dehydrogenase"/>
    <property type="match status" value="3"/>
</dbReference>
<dbReference type="Gene3D" id="2.60.40.10">
    <property type="entry name" value="Immunoglobulins"/>
    <property type="match status" value="1"/>
</dbReference>
<dbReference type="GO" id="GO:0000155">
    <property type="term" value="F:phosphorelay sensor kinase activity"/>
    <property type="evidence" value="ECO:0007669"/>
    <property type="project" value="InterPro"/>
</dbReference>
<dbReference type="InterPro" id="IPR003594">
    <property type="entry name" value="HATPase_dom"/>
</dbReference>
<comment type="caution">
    <text evidence="13">The sequence shown here is derived from an EMBL/GenBank/DDBJ whole genome shotgun (WGS) entry which is preliminary data.</text>
</comment>
<gene>
    <name evidence="13" type="ORF">HMPREF9303_2655</name>
</gene>
<dbReference type="SUPFAM" id="SSF52172">
    <property type="entry name" value="CheY-like"/>
    <property type="match status" value="1"/>
</dbReference>
<dbReference type="PANTHER" id="PTHR43547:SF2">
    <property type="entry name" value="HYBRID SIGNAL TRANSDUCTION HISTIDINE KINASE C"/>
    <property type="match status" value="1"/>
</dbReference>
<dbReference type="Gene3D" id="1.10.10.60">
    <property type="entry name" value="Homeodomain-like"/>
    <property type="match status" value="1"/>
</dbReference>
<dbReference type="Pfam" id="PF00512">
    <property type="entry name" value="HisKA"/>
    <property type="match status" value="1"/>
</dbReference>
<evidence type="ECO:0000313" key="14">
    <source>
        <dbReference type="Proteomes" id="UP000003155"/>
    </source>
</evidence>
<comment type="catalytic activity">
    <reaction evidence="1">
        <text>ATP + protein L-histidine = ADP + protein N-phospho-L-histidine.</text>
        <dbReference type="EC" id="2.7.13.3"/>
    </reaction>
</comment>
<dbReference type="PANTHER" id="PTHR43547">
    <property type="entry name" value="TWO-COMPONENT HISTIDINE KINASE"/>
    <property type="match status" value="1"/>
</dbReference>
<dbReference type="EC" id="2.7.13.3" evidence="2"/>
<evidence type="ECO:0000259" key="11">
    <source>
        <dbReference type="PROSITE" id="PS50109"/>
    </source>
</evidence>
<dbReference type="InterPro" id="IPR018062">
    <property type="entry name" value="HTH_AraC-typ_CS"/>
</dbReference>
<keyword evidence="14" id="KW-1185">Reference proteome</keyword>
<keyword evidence="3 7" id="KW-0597">Phosphoprotein</keyword>
<proteinExistence type="predicted"/>
<evidence type="ECO:0000256" key="8">
    <source>
        <dbReference type="SAM" id="MobiDB-lite"/>
    </source>
</evidence>
<evidence type="ECO:0000256" key="5">
    <source>
        <dbReference type="ARBA" id="ARBA00023125"/>
    </source>
</evidence>
<protein>
    <recommendedName>
        <fullName evidence="2">histidine kinase</fullName>
        <ecNumber evidence="2">2.7.13.3</ecNumber>
    </recommendedName>
</protein>
<dbReference type="SUPFAM" id="SSF63829">
    <property type="entry name" value="Calcium-dependent phosphotriesterase"/>
    <property type="match status" value="1"/>
</dbReference>
<keyword evidence="9" id="KW-0472">Membrane</keyword>
<dbReference type="Pfam" id="PF07495">
    <property type="entry name" value="Y_Y_Y"/>
    <property type="match status" value="1"/>
</dbReference>
<feature type="transmembrane region" description="Helical" evidence="9">
    <location>
        <begin position="791"/>
        <end position="813"/>
    </location>
</feature>
<dbReference type="InterPro" id="IPR036890">
    <property type="entry name" value="HATPase_C_sf"/>
</dbReference>
<feature type="domain" description="Response regulatory" evidence="12">
    <location>
        <begin position="1126"/>
        <end position="1241"/>
    </location>
</feature>
<dbReference type="SMART" id="SM00387">
    <property type="entry name" value="HATPase_c"/>
    <property type="match status" value="1"/>
</dbReference>
<dbReference type="PROSITE" id="PS50109">
    <property type="entry name" value="HIS_KIN"/>
    <property type="match status" value="1"/>
</dbReference>
<organism evidence="13 14">
    <name type="scientific">Prevotella denticola CRIS 18C-A</name>
    <dbReference type="NCBI Taxonomy" id="944557"/>
    <lineage>
        <taxon>Bacteria</taxon>
        <taxon>Pseudomonadati</taxon>
        <taxon>Bacteroidota</taxon>
        <taxon>Bacteroidia</taxon>
        <taxon>Bacteroidales</taxon>
        <taxon>Prevotellaceae</taxon>
        <taxon>Prevotella</taxon>
    </lineage>
</organism>
<feature type="domain" description="Histidine kinase" evidence="11">
    <location>
        <begin position="845"/>
        <end position="1080"/>
    </location>
</feature>
<dbReference type="InterPro" id="IPR009057">
    <property type="entry name" value="Homeodomain-like_sf"/>
</dbReference>
<dbReference type="Pfam" id="PF02518">
    <property type="entry name" value="HATPase_c"/>
    <property type="match status" value="1"/>
</dbReference>
<dbReference type="Gene3D" id="1.10.287.130">
    <property type="match status" value="1"/>
</dbReference>
<dbReference type="PROSITE" id="PS01124">
    <property type="entry name" value="HTH_ARAC_FAMILY_2"/>
    <property type="match status" value="1"/>
</dbReference>
<dbReference type="Proteomes" id="UP000003155">
    <property type="component" value="Unassembled WGS sequence"/>
</dbReference>
<feature type="modified residue" description="4-aspartylphosphate" evidence="7">
    <location>
        <position position="1174"/>
    </location>
</feature>
<dbReference type="SUPFAM" id="SSF55874">
    <property type="entry name" value="ATPase domain of HSP90 chaperone/DNA topoisomerase II/histidine kinase"/>
    <property type="match status" value="1"/>
</dbReference>
<dbReference type="Pfam" id="PF07494">
    <property type="entry name" value="Reg_prop"/>
    <property type="match status" value="1"/>
</dbReference>
<evidence type="ECO:0000256" key="1">
    <source>
        <dbReference type="ARBA" id="ARBA00000085"/>
    </source>
</evidence>
<accession>F0H903</accession>
<dbReference type="Gene3D" id="3.30.565.10">
    <property type="entry name" value="Histidine kinase-like ATPase, C-terminal domain"/>
    <property type="match status" value="1"/>
</dbReference>
<keyword evidence="13" id="KW-0808">Transferase</keyword>
<dbReference type="EMBL" id="AEXO01000095">
    <property type="protein sequence ID" value="EGC85784.1"/>
    <property type="molecule type" value="Genomic_DNA"/>
</dbReference>
<dbReference type="PROSITE" id="PS50110">
    <property type="entry name" value="RESPONSE_REGULATORY"/>
    <property type="match status" value="1"/>
</dbReference>
<evidence type="ECO:0000256" key="6">
    <source>
        <dbReference type="ARBA" id="ARBA00023163"/>
    </source>
</evidence>
<dbReference type="SMART" id="SM00448">
    <property type="entry name" value="REC"/>
    <property type="match status" value="1"/>
</dbReference>
<dbReference type="SMART" id="SM00388">
    <property type="entry name" value="HisKA"/>
    <property type="match status" value="1"/>
</dbReference>
<dbReference type="Pfam" id="PF12833">
    <property type="entry name" value="HTH_18"/>
    <property type="match status" value="1"/>
</dbReference>
<name>F0H903_9BACT</name>
<reference evidence="13 14" key="1">
    <citation type="submission" date="2011-02" db="EMBL/GenBank/DDBJ databases">
        <authorList>
            <person name="Durkin A.S."/>
            <person name="Madupu R."/>
            <person name="Torralba M."/>
            <person name="Gillis M."/>
            <person name="Methe B."/>
            <person name="Sutton G."/>
            <person name="Nelson K.E."/>
        </authorList>
    </citation>
    <scope>NUCLEOTIDE SEQUENCE [LARGE SCALE GENOMIC DNA]</scope>
    <source>
        <strain evidence="13 14">CRIS 18C-A</strain>
    </source>
</reference>
<dbReference type="InterPro" id="IPR004358">
    <property type="entry name" value="Sig_transdc_His_kin-like_C"/>
</dbReference>
<dbReference type="InterPro" id="IPR011110">
    <property type="entry name" value="Reg_prop"/>
</dbReference>
<dbReference type="SUPFAM" id="SSF47384">
    <property type="entry name" value="Homodimeric domain of signal transducing histidine kinase"/>
    <property type="match status" value="1"/>
</dbReference>
<keyword evidence="9" id="KW-1133">Transmembrane helix</keyword>
<evidence type="ECO:0000256" key="2">
    <source>
        <dbReference type="ARBA" id="ARBA00012438"/>
    </source>
</evidence>
<evidence type="ECO:0000256" key="4">
    <source>
        <dbReference type="ARBA" id="ARBA00023015"/>
    </source>
</evidence>
<keyword evidence="6" id="KW-0804">Transcription</keyword>
<dbReference type="PROSITE" id="PS00041">
    <property type="entry name" value="HTH_ARAC_FAMILY_1"/>
    <property type="match status" value="1"/>
</dbReference>
<dbReference type="SUPFAM" id="SSF46689">
    <property type="entry name" value="Homeodomain-like"/>
    <property type="match status" value="1"/>
</dbReference>
<keyword evidence="9" id="KW-0812">Transmembrane</keyword>
<dbReference type="InterPro" id="IPR018060">
    <property type="entry name" value="HTH_AraC"/>
</dbReference>